<evidence type="ECO:0000313" key="2">
    <source>
        <dbReference type="EMBL" id="KAB8300507.1"/>
    </source>
</evidence>
<proteinExistence type="predicted"/>
<name>A0A5N6KBD8_MONLA</name>
<dbReference type="EMBL" id="VIGI01000005">
    <property type="protein sequence ID" value="KAB8300507.1"/>
    <property type="molecule type" value="Genomic_DNA"/>
</dbReference>
<evidence type="ECO:0000313" key="3">
    <source>
        <dbReference type="Proteomes" id="UP000326757"/>
    </source>
</evidence>
<sequence length="172" mass="18876">MNHKKVPGIIQQLQDVFALAINSSSPSIPHYHSIALNHTPTTHPPIPTKTPHPHIQTLQTTNLSSNQLLPEEAGTSGSISRQRNRLSGYIDGPDNHVTLSSLSGRDLFIKFAFVSGLSQAHSPIKIFALELIAQKSLNAYIHYSGCVMTFCIHKSRLCDRNAANRPSIHNAN</sequence>
<keyword evidence="3" id="KW-1185">Reference proteome</keyword>
<reference evidence="2 3" key="1">
    <citation type="submission" date="2019-06" db="EMBL/GenBank/DDBJ databases">
        <title>Genome Sequence of the Brown Rot Fungal Pathogen Monilinia laxa.</title>
        <authorList>
            <person name="De Miccolis Angelini R.M."/>
            <person name="Landi L."/>
            <person name="Abate D."/>
            <person name="Pollastro S."/>
            <person name="Romanazzi G."/>
            <person name="Faretra F."/>
        </authorList>
    </citation>
    <scope>NUCLEOTIDE SEQUENCE [LARGE SCALE GENOMIC DNA]</scope>
    <source>
        <strain evidence="2 3">Mlax316</strain>
    </source>
</reference>
<gene>
    <name evidence="2" type="ORF">EYC80_000672</name>
</gene>
<protein>
    <submittedName>
        <fullName evidence="2">Uncharacterized protein</fullName>
    </submittedName>
</protein>
<feature type="region of interest" description="Disordered" evidence="1">
    <location>
        <begin position="66"/>
        <end position="87"/>
    </location>
</feature>
<dbReference type="Proteomes" id="UP000326757">
    <property type="component" value="Unassembled WGS sequence"/>
</dbReference>
<evidence type="ECO:0000256" key="1">
    <source>
        <dbReference type="SAM" id="MobiDB-lite"/>
    </source>
</evidence>
<accession>A0A5N6KBD8</accession>
<organism evidence="2 3">
    <name type="scientific">Monilinia laxa</name>
    <name type="common">Brown rot fungus</name>
    <name type="synonym">Sclerotinia laxa</name>
    <dbReference type="NCBI Taxonomy" id="61186"/>
    <lineage>
        <taxon>Eukaryota</taxon>
        <taxon>Fungi</taxon>
        <taxon>Dikarya</taxon>
        <taxon>Ascomycota</taxon>
        <taxon>Pezizomycotina</taxon>
        <taxon>Leotiomycetes</taxon>
        <taxon>Helotiales</taxon>
        <taxon>Sclerotiniaceae</taxon>
        <taxon>Monilinia</taxon>
    </lineage>
</organism>
<dbReference type="AlphaFoldDB" id="A0A5N6KBD8"/>
<comment type="caution">
    <text evidence="2">The sequence shown here is derived from an EMBL/GenBank/DDBJ whole genome shotgun (WGS) entry which is preliminary data.</text>
</comment>